<proteinExistence type="predicted"/>
<feature type="region of interest" description="Disordered" evidence="1">
    <location>
        <begin position="1"/>
        <end position="32"/>
    </location>
</feature>
<evidence type="ECO:0000313" key="2">
    <source>
        <dbReference type="EMBL" id="GIY72926.1"/>
    </source>
</evidence>
<keyword evidence="3" id="KW-1185">Reference proteome</keyword>
<reference evidence="2 3" key="1">
    <citation type="submission" date="2021-06" db="EMBL/GenBank/DDBJ databases">
        <title>Caerostris extrusa draft genome.</title>
        <authorList>
            <person name="Kono N."/>
            <person name="Arakawa K."/>
        </authorList>
    </citation>
    <scope>NUCLEOTIDE SEQUENCE [LARGE SCALE GENOMIC DNA]</scope>
</reference>
<evidence type="ECO:0000256" key="1">
    <source>
        <dbReference type="SAM" id="MobiDB-lite"/>
    </source>
</evidence>
<protein>
    <submittedName>
        <fullName evidence="2">Uncharacterized protein</fullName>
    </submittedName>
</protein>
<comment type="caution">
    <text evidence="2">The sequence shown here is derived from an EMBL/GenBank/DDBJ whole genome shotgun (WGS) entry which is preliminary data.</text>
</comment>
<dbReference type="AlphaFoldDB" id="A0AAV4VRT4"/>
<sequence>MPNRRDSFWLQPAAHASGHSANPAPTPHNETTSTIYELTAQKCALLTNNAKSVFGNPYSMDTFNEVLPSPLECSIHLKLHFYDSSMTINTFSARPMFGRNQNETPKTDH</sequence>
<evidence type="ECO:0000313" key="3">
    <source>
        <dbReference type="Proteomes" id="UP001054945"/>
    </source>
</evidence>
<organism evidence="2 3">
    <name type="scientific">Caerostris extrusa</name>
    <name type="common">Bark spider</name>
    <name type="synonym">Caerostris bankana</name>
    <dbReference type="NCBI Taxonomy" id="172846"/>
    <lineage>
        <taxon>Eukaryota</taxon>
        <taxon>Metazoa</taxon>
        <taxon>Ecdysozoa</taxon>
        <taxon>Arthropoda</taxon>
        <taxon>Chelicerata</taxon>
        <taxon>Arachnida</taxon>
        <taxon>Araneae</taxon>
        <taxon>Araneomorphae</taxon>
        <taxon>Entelegynae</taxon>
        <taxon>Araneoidea</taxon>
        <taxon>Araneidae</taxon>
        <taxon>Caerostris</taxon>
    </lineage>
</organism>
<dbReference type="Proteomes" id="UP001054945">
    <property type="component" value="Unassembled WGS sequence"/>
</dbReference>
<gene>
    <name evidence="2" type="ORF">CEXT_126911</name>
</gene>
<name>A0AAV4VRT4_CAEEX</name>
<accession>A0AAV4VRT4</accession>
<dbReference type="EMBL" id="BPLR01015011">
    <property type="protein sequence ID" value="GIY72926.1"/>
    <property type="molecule type" value="Genomic_DNA"/>
</dbReference>